<reference evidence="4 5" key="1">
    <citation type="journal article" date="2009" name="Science">
        <title>Green evolution and dynamic adaptations revealed by genomes of the marine picoeukaryotes Micromonas.</title>
        <authorList>
            <person name="Worden A.Z."/>
            <person name="Lee J.H."/>
            <person name="Mock T."/>
            <person name="Rouze P."/>
            <person name="Simmons M.P."/>
            <person name="Aerts A.L."/>
            <person name="Allen A.E."/>
            <person name="Cuvelier M.L."/>
            <person name="Derelle E."/>
            <person name="Everett M.V."/>
            <person name="Foulon E."/>
            <person name="Grimwood J."/>
            <person name="Gundlach H."/>
            <person name="Henrissat B."/>
            <person name="Napoli C."/>
            <person name="McDonald S.M."/>
            <person name="Parker M.S."/>
            <person name="Rombauts S."/>
            <person name="Salamov A."/>
            <person name="Von Dassow P."/>
            <person name="Badger J.H."/>
            <person name="Coutinho P.M."/>
            <person name="Demir E."/>
            <person name="Dubchak I."/>
            <person name="Gentemann C."/>
            <person name="Eikrem W."/>
            <person name="Gready J.E."/>
            <person name="John U."/>
            <person name="Lanier W."/>
            <person name="Lindquist E.A."/>
            <person name="Lucas S."/>
            <person name="Mayer K.F."/>
            <person name="Moreau H."/>
            <person name="Not F."/>
            <person name="Otillar R."/>
            <person name="Panaud O."/>
            <person name="Pangilinan J."/>
            <person name="Paulsen I."/>
            <person name="Piegu B."/>
            <person name="Poliakov A."/>
            <person name="Robbens S."/>
            <person name="Schmutz J."/>
            <person name="Toulza E."/>
            <person name="Wyss T."/>
            <person name="Zelensky A."/>
            <person name="Zhou K."/>
            <person name="Armbrust E.V."/>
            <person name="Bhattacharya D."/>
            <person name="Goodenough U.W."/>
            <person name="Van de Peer Y."/>
            <person name="Grigoriev I.V."/>
        </authorList>
    </citation>
    <scope>NUCLEOTIDE SEQUENCE [LARGE SCALE GENOMIC DNA]</scope>
    <source>
        <strain evidence="4 5">CCMP1545</strain>
    </source>
</reference>
<dbReference type="InterPro" id="IPR036249">
    <property type="entry name" value="Thioredoxin-like_sf"/>
</dbReference>
<dbReference type="GO" id="GO:0045454">
    <property type="term" value="P:cell redox homeostasis"/>
    <property type="evidence" value="ECO:0007669"/>
    <property type="project" value="TreeGrafter"/>
</dbReference>
<dbReference type="OrthoDB" id="42985at2759"/>
<evidence type="ECO:0000259" key="3">
    <source>
        <dbReference type="PROSITE" id="PS51352"/>
    </source>
</evidence>
<evidence type="ECO:0000256" key="2">
    <source>
        <dbReference type="SAM" id="MobiDB-lite"/>
    </source>
</evidence>
<dbReference type="SUPFAM" id="SSF52833">
    <property type="entry name" value="Thioredoxin-like"/>
    <property type="match status" value="1"/>
</dbReference>
<dbReference type="KEGG" id="mpp:MICPUCDRAFT_50029"/>
<sequence length="210" mass="22099">MPLASSLTSARALRGDAAAARASSRRRPSARDASSSSLLPSARRIARGRSSPAVRASGSPFDKLEIWDAERAECALAEGGTAVVSFGTTWCGPCAVLKPELEQLARAMDDVRAVADVVVAKLDAEEAPALASAHAVGAYPTTLWLREGAEVHRLEGSLPASALVQLTAMHLLDAEAEEFLRAEQPKWFAPTPLEPMEMASASRAAPGMLI</sequence>
<dbReference type="eggNOG" id="KOG0910">
    <property type="taxonomic scope" value="Eukaryota"/>
</dbReference>
<dbReference type="Proteomes" id="UP000001876">
    <property type="component" value="Unassembled WGS sequence"/>
</dbReference>
<dbReference type="GeneID" id="9680838"/>
<dbReference type="EMBL" id="GG663735">
    <property type="protein sequence ID" value="EEH60132.1"/>
    <property type="molecule type" value="Genomic_DNA"/>
</dbReference>
<gene>
    <name evidence="4" type="ORF">MICPUCDRAFT_50029</name>
</gene>
<dbReference type="RefSeq" id="XP_003054880.1">
    <property type="nucleotide sequence ID" value="XM_003054834.1"/>
</dbReference>
<accession>C1MH28</accession>
<comment type="similarity">
    <text evidence="1">Belongs to the thioredoxin family.</text>
</comment>
<name>C1MH28_MICPC</name>
<proteinExistence type="inferred from homology"/>
<evidence type="ECO:0000313" key="5">
    <source>
        <dbReference type="Proteomes" id="UP000001876"/>
    </source>
</evidence>
<dbReference type="InterPro" id="IPR013766">
    <property type="entry name" value="Thioredoxin_domain"/>
</dbReference>
<dbReference type="Gene3D" id="3.40.30.10">
    <property type="entry name" value="Glutaredoxin"/>
    <property type="match status" value="1"/>
</dbReference>
<dbReference type="PANTHER" id="PTHR43601">
    <property type="entry name" value="THIOREDOXIN, MITOCHONDRIAL"/>
    <property type="match status" value="1"/>
</dbReference>
<evidence type="ECO:0000313" key="4">
    <source>
        <dbReference type="EMBL" id="EEH60132.1"/>
    </source>
</evidence>
<keyword evidence="5" id="KW-1185">Reference proteome</keyword>
<evidence type="ECO:0000256" key="1">
    <source>
        <dbReference type="ARBA" id="ARBA00008987"/>
    </source>
</evidence>
<dbReference type="AlphaFoldDB" id="C1MH28"/>
<feature type="compositionally biased region" description="Low complexity" evidence="2">
    <location>
        <begin position="31"/>
        <end position="43"/>
    </location>
</feature>
<dbReference type="CDD" id="cd02947">
    <property type="entry name" value="TRX_family"/>
    <property type="match status" value="1"/>
</dbReference>
<feature type="compositionally biased region" description="Low complexity" evidence="2">
    <location>
        <begin position="9"/>
        <end position="22"/>
    </location>
</feature>
<feature type="domain" description="Thioredoxin" evidence="3">
    <location>
        <begin position="45"/>
        <end position="172"/>
    </location>
</feature>
<dbReference type="PANTHER" id="PTHR43601:SF3">
    <property type="entry name" value="THIOREDOXIN, MITOCHONDRIAL"/>
    <property type="match status" value="1"/>
</dbReference>
<organism evidence="5">
    <name type="scientific">Micromonas pusilla (strain CCMP1545)</name>
    <name type="common">Picoplanktonic green alga</name>
    <dbReference type="NCBI Taxonomy" id="564608"/>
    <lineage>
        <taxon>Eukaryota</taxon>
        <taxon>Viridiplantae</taxon>
        <taxon>Chlorophyta</taxon>
        <taxon>Mamiellophyceae</taxon>
        <taxon>Mamiellales</taxon>
        <taxon>Mamiellaceae</taxon>
        <taxon>Micromonas</taxon>
    </lineage>
</organism>
<dbReference type="Pfam" id="PF00085">
    <property type="entry name" value="Thioredoxin"/>
    <property type="match status" value="1"/>
</dbReference>
<feature type="region of interest" description="Disordered" evidence="2">
    <location>
        <begin position="1"/>
        <end position="58"/>
    </location>
</feature>
<dbReference type="PROSITE" id="PS51352">
    <property type="entry name" value="THIOREDOXIN_2"/>
    <property type="match status" value="1"/>
</dbReference>
<dbReference type="STRING" id="564608.C1MH28"/>
<protein>
    <submittedName>
        <fullName evidence="4">Predicted protein</fullName>
    </submittedName>
</protein>